<reference evidence="1 2" key="1">
    <citation type="submission" date="2015-11" db="EMBL/GenBank/DDBJ databases">
        <title>Exploring the genomic traits of fungus-feeding bacterial genus Collimonas.</title>
        <authorList>
            <person name="Song C."/>
            <person name="Schmidt R."/>
            <person name="de Jager V."/>
            <person name="Krzyzanowska D."/>
            <person name="Jongedijk E."/>
            <person name="Cankar K."/>
            <person name="Beekwilder J."/>
            <person name="van Veen A."/>
            <person name="de Boer W."/>
            <person name="van Veen J.A."/>
            <person name="Garbeva P."/>
        </authorList>
    </citation>
    <scope>NUCLEOTIDE SEQUENCE [LARGE SCALE GENOMIC DNA]</scope>
    <source>
        <strain evidence="1 2">Ter91</strain>
    </source>
</reference>
<dbReference type="GO" id="GO:0016491">
    <property type="term" value="F:oxidoreductase activity"/>
    <property type="evidence" value="ECO:0007669"/>
    <property type="project" value="TreeGrafter"/>
</dbReference>
<dbReference type="SUPFAM" id="SSF51905">
    <property type="entry name" value="FAD/NAD(P)-binding domain"/>
    <property type="match status" value="1"/>
</dbReference>
<organism evidence="1 2">
    <name type="scientific">Collimonas pratensis</name>
    <dbReference type="NCBI Taxonomy" id="279113"/>
    <lineage>
        <taxon>Bacteria</taxon>
        <taxon>Pseudomonadati</taxon>
        <taxon>Pseudomonadota</taxon>
        <taxon>Betaproteobacteria</taxon>
        <taxon>Burkholderiales</taxon>
        <taxon>Oxalobacteraceae</taxon>
        <taxon>Collimonas</taxon>
    </lineage>
</organism>
<dbReference type="EMBL" id="CP013234">
    <property type="protein sequence ID" value="AMP05968.1"/>
    <property type="molecule type" value="Genomic_DNA"/>
</dbReference>
<dbReference type="InterPro" id="IPR036188">
    <property type="entry name" value="FAD/NAD-bd_sf"/>
</dbReference>
<dbReference type="AlphaFoldDB" id="A0A127Q7C7"/>
<dbReference type="Gene3D" id="1.10.405.20">
    <property type="match status" value="1"/>
</dbReference>
<evidence type="ECO:0000313" key="1">
    <source>
        <dbReference type="EMBL" id="AMP05968.1"/>
    </source>
</evidence>
<evidence type="ECO:0000313" key="2">
    <source>
        <dbReference type="Proteomes" id="UP000074561"/>
    </source>
</evidence>
<dbReference type="PATRIC" id="fig|279113.9.peg.3618"/>
<dbReference type="InterPro" id="IPR050464">
    <property type="entry name" value="Zeta_carotene_desat/Oxidored"/>
</dbReference>
<protein>
    <submittedName>
        <fullName evidence="1">Flavin containing amine oxidoreductase family protein</fullName>
    </submittedName>
</protein>
<dbReference type="Proteomes" id="UP000074561">
    <property type="component" value="Chromosome"/>
</dbReference>
<dbReference type="STRING" id="279113.CPter91_3647"/>
<dbReference type="OrthoDB" id="20837at2"/>
<dbReference type="PANTHER" id="PTHR42923">
    <property type="entry name" value="PROTOPORPHYRINOGEN OXIDASE"/>
    <property type="match status" value="1"/>
</dbReference>
<dbReference type="Gene3D" id="3.30.70.1990">
    <property type="match status" value="1"/>
</dbReference>
<dbReference type="FunFam" id="1.10.405.20:FF:000001">
    <property type="entry name" value="Amine oxidase"/>
    <property type="match status" value="1"/>
</dbReference>
<dbReference type="Gene3D" id="3.50.50.60">
    <property type="entry name" value="FAD/NAD(P)-binding domain"/>
    <property type="match status" value="1"/>
</dbReference>
<dbReference type="PANTHER" id="PTHR42923:SF17">
    <property type="entry name" value="AMINE OXIDASE DOMAIN-CONTAINING PROTEIN"/>
    <property type="match status" value="1"/>
</dbReference>
<proteinExistence type="predicted"/>
<sequence length="426" mass="47257">MRSEKRQRIAVIGAGISGLASAYFLTREHDVCLFEAGAYLGGHTNTVDVTLDGQTHPVDTGFLVFNQETYPNLIALLAELGVPSYASDMSFGVSLDEGRLEWAGTNLDTVFAQRRRMLSPSFLGMLRDIMRFNAAATKNLQQACLSDITLAQLLDAGSYGKMFRQAYLLPMAAAIWSSSPHDILQFPASTFLRFCINHALLQVNNRPQWQTVQNGGRAYVRKIAATLSDCRINAPVHKVERLPQHATVTTNAGTEIFDAVIFATHAPQTLQILQDASEHERALLSQVNYQANKAILHTDIRQMPKQRKVWSAWNYLGGISPNQQRPVCVSYWLNQLQNLPFSTSVILTLNPYIAPAPETVIAQFDYEHPIFDHAAITAQQQLPSIQGKNRTWFAGAWTGYGFHEDGLKSALRVVADFGAAPPWAKV</sequence>
<dbReference type="RefSeq" id="WP_061942205.1">
    <property type="nucleotide sequence ID" value="NZ_CP013234.1"/>
</dbReference>
<accession>A0A127Q7C7</accession>
<gene>
    <name evidence="1" type="ORF">CPter91_3647</name>
</gene>
<dbReference type="KEGG" id="cpra:CPter91_3647"/>
<name>A0A127Q7C7_9BURK</name>
<dbReference type="Pfam" id="PF13450">
    <property type="entry name" value="NAD_binding_8"/>
    <property type="match status" value="1"/>
</dbReference>